<dbReference type="KEGG" id="mgg:MPLG2_1629"/>
<feature type="region of interest" description="Disordered" evidence="1">
    <location>
        <begin position="99"/>
        <end position="159"/>
    </location>
</feature>
<reference evidence="3 4" key="1">
    <citation type="submission" date="2018-02" db="EMBL/GenBank/DDBJ databases">
        <authorList>
            <person name="Cohen D.B."/>
            <person name="Kent A.D."/>
        </authorList>
    </citation>
    <scope>NUCLEOTIDE SEQUENCE [LARGE SCALE GENOMIC DNA]</scope>
    <source>
        <strain evidence="3">1</strain>
    </source>
</reference>
<evidence type="ECO:0000313" key="4">
    <source>
        <dbReference type="Proteomes" id="UP000238164"/>
    </source>
</evidence>
<organism evidence="3 4">
    <name type="scientific">Micropruina glycogenica</name>
    <dbReference type="NCBI Taxonomy" id="75385"/>
    <lineage>
        <taxon>Bacteria</taxon>
        <taxon>Bacillati</taxon>
        <taxon>Actinomycetota</taxon>
        <taxon>Actinomycetes</taxon>
        <taxon>Propionibacteriales</taxon>
        <taxon>Nocardioidaceae</taxon>
        <taxon>Micropruina</taxon>
    </lineage>
</organism>
<feature type="transmembrane region" description="Helical" evidence="2">
    <location>
        <begin position="36"/>
        <end position="58"/>
    </location>
</feature>
<evidence type="ECO:0000256" key="1">
    <source>
        <dbReference type="SAM" id="MobiDB-lite"/>
    </source>
</evidence>
<sequence length="159" mass="16369">MMTLMNLVYALPLVIALVIAGAVVHGRVMGTARTLMWSGIAAVCLTRLAGMFLPALVTGGSMVAYGVANLILNVLATVGIVLLVVAVGVAARAVPGGGAYPGPQSWQQSGSETTGFPTLGASQPNQYPQASRYGHSQPSNPQAPQQTDWTNPGGYGHRP</sequence>
<proteinExistence type="predicted"/>
<keyword evidence="4" id="KW-1185">Reference proteome</keyword>
<keyword evidence="2" id="KW-1133">Transmembrane helix</keyword>
<name>A0A2N9JGN0_9ACTN</name>
<evidence type="ECO:0000256" key="2">
    <source>
        <dbReference type="SAM" id="Phobius"/>
    </source>
</evidence>
<accession>A0A2N9JGN0</accession>
<feature type="transmembrane region" description="Helical" evidence="2">
    <location>
        <begin position="70"/>
        <end position="91"/>
    </location>
</feature>
<dbReference type="RefSeq" id="WP_105185572.1">
    <property type="nucleotide sequence ID" value="NZ_BAAAGO010000007.1"/>
</dbReference>
<gene>
    <name evidence="3" type="ORF">MPLG2_1629</name>
</gene>
<dbReference type="EMBL" id="LT985188">
    <property type="protein sequence ID" value="SPD86665.1"/>
    <property type="molecule type" value="Genomic_DNA"/>
</dbReference>
<dbReference type="Proteomes" id="UP000238164">
    <property type="component" value="Chromosome 1"/>
</dbReference>
<keyword evidence="2" id="KW-0472">Membrane</keyword>
<protein>
    <submittedName>
        <fullName evidence="3">Uncharacterized protein</fullName>
    </submittedName>
</protein>
<keyword evidence="2" id="KW-0812">Transmembrane</keyword>
<feature type="compositionally biased region" description="Polar residues" evidence="1">
    <location>
        <begin position="104"/>
        <end position="150"/>
    </location>
</feature>
<evidence type="ECO:0000313" key="3">
    <source>
        <dbReference type="EMBL" id="SPD86665.1"/>
    </source>
</evidence>
<dbReference type="AlphaFoldDB" id="A0A2N9JGN0"/>